<name>A0A840CGL6_9RHOB</name>
<keyword evidence="4 8" id="KW-0503">Monooxygenase</keyword>
<dbReference type="Pfam" id="PF00296">
    <property type="entry name" value="Bac_luciferase"/>
    <property type="match status" value="1"/>
</dbReference>
<dbReference type="EMBL" id="JACIEQ010000015">
    <property type="protein sequence ID" value="MBB4023953.1"/>
    <property type="molecule type" value="Genomic_DNA"/>
</dbReference>
<dbReference type="Gene3D" id="3.20.20.30">
    <property type="entry name" value="Luciferase-like domain"/>
    <property type="match status" value="1"/>
</dbReference>
<evidence type="ECO:0000256" key="3">
    <source>
        <dbReference type="ARBA" id="ARBA00023002"/>
    </source>
</evidence>
<dbReference type="RefSeq" id="WP_157445579.1">
    <property type="nucleotide sequence ID" value="NZ_JACIEQ010000015.1"/>
</dbReference>
<evidence type="ECO:0000256" key="4">
    <source>
        <dbReference type="ARBA" id="ARBA00023033"/>
    </source>
</evidence>
<feature type="binding site" evidence="6">
    <location>
        <position position="100"/>
    </location>
    <ligand>
        <name>FMN</name>
        <dbReference type="ChEBI" id="CHEBI:58210"/>
    </ligand>
</feature>
<comment type="caution">
    <text evidence="8">The sequence shown here is derived from an EMBL/GenBank/DDBJ whole genome shotgun (WGS) entry which is preliminary data.</text>
</comment>
<sequence>MTDLKRKMALTALLNGAPNTWRHPQGQAYGDMDLQQMIRNAQIAERGKFHSTFLADFSGVKDDGMGLRGMRKSGSCVGFEPATLLAAIAMATSDIGLVATISTTYSEPFSVARLIGSLDHISGGRGGWNLITSGSRAEAQNFGHGEQLSSAERYARAREHVEIVTRLWDSWDDDAFLRDRQSGMFFDPDKGRNIDFHGTHFSVRGPLNMPRPPQGQPVICQAGTSDAGYEMAAQWADLMYVKAPTIEIGKAFYADVKARARKYGRAPQELAVLPGLSVVLGGSEEEARANFSEIVASLEAEEGLGYLSQWLDGYDLTGLPLDAPVPDIPEINIPAERNRIFLVRNGQRLTLREAMQYVATMVGHLTMFGTPDQIATQMIRWVEEEACDGFNLMPHILPGAVEDFVDHIVPELQKRGAYHHDYEGHTLRENLGLAHRPSQYQVAALQAS</sequence>
<dbReference type="CDD" id="cd01095">
    <property type="entry name" value="Nitrilotriacetate_monoxgenase"/>
    <property type="match status" value="1"/>
</dbReference>
<organism evidence="8 9">
    <name type="scientific">Actibacterium naphthalenivorans</name>
    <dbReference type="NCBI Taxonomy" id="1614693"/>
    <lineage>
        <taxon>Bacteria</taxon>
        <taxon>Pseudomonadati</taxon>
        <taxon>Pseudomonadota</taxon>
        <taxon>Alphaproteobacteria</taxon>
        <taxon>Rhodobacterales</taxon>
        <taxon>Roseobacteraceae</taxon>
        <taxon>Actibacterium</taxon>
    </lineage>
</organism>
<dbReference type="PANTHER" id="PTHR30011">
    <property type="entry name" value="ALKANESULFONATE MONOOXYGENASE-RELATED"/>
    <property type="match status" value="1"/>
</dbReference>
<dbReference type="InterPro" id="IPR011251">
    <property type="entry name" value="Luciferase-like_dom"/>
</dbReference>
<keyword evidence="3 8" id="KW-0560">Oxidoreductase</keyword>
<feature type="domain" description="Luciferase-like" evidence="7">
    <location>
        <begin position="22"/>
        <end position="383"/>
    </location>
</feature>
<dbReference type="GO" id="GO:0008726">
    <property type="term" value="F:alkanesulfonate monooxygenase activity"/>
    <property type="evidence" value="ECO:0007669"/>
    <property type="project" value="UniProtKB-EC"/>
</dbReference>
<comment type="similarity">
    <text evidence="5">Belongs to the NtaA/SnaA/DszA monooxygenase family.</text>
</comment>
<dbReference type="InterPro" id="IPR016215">
    <property type="entry name" value="NTA_MOA"/>
</dbReference>
<keyword evidence="1 6" id="KW-0285">Flavoprotein</keyword>
<dbReference type="InterPro" id="IPR036661">
    <property type="entry name" value="Luciferase-like_sf"/>
</dbReference>
<feature type="binding site" evidence="6">
    <location>
        <position position="225"/>
    </location>
    <ligand>
        <name>FMN</name>
        <dbReference type="ChEBI" id="CHEBI:58210"/>
    </ligand>
</feature>
<dbReference type="NCBIfam" id="TIGR03860">
    <property type="entry name" value="FMN_nitrolo"/>
    <property type="match status" value="1"/>
</dbReference>
<gene>
    <name evidence="8" type="ORF">GGR17_003793</name>
</gene>
<keyword evidence="9" id="KW-1185">Reference proteome</keyword>
<evidence type="ECO:0000256" key="6">
    <source>
        <dbReference type="PIRSR" id="PIRSR000337-1"/>
    </source>
</evidence>
<reference evidence="8" key="1">
    <citation type="submission" date="2020-08" db="EMBL/GenBank/DDBJ databases">
        <title>Genomic Encyclopedia of Type Strains, Phase IV (KMG-IV): sequencing the most valuable type-strain genomes for metagenomic binning, comparative biology and taxonomic classification.</title>
        <authorList>
            <person name="Goeker M."/>
        </authorList>
    </citation>
    <scope>NUCLEOTIDE SEQUENCE [LARGE SCALE GENOMIC DNA]</scope>
    <source>
        <strain evidence="8">DSM 105040</strain>
    </source>
</reference>
<keyword evidence="2 6" id="KW-0288">FMN</keyword>
<dbReference type="PIRSF" id="PIRSF000337">
    <property type="entry name" value="NTA_MOA"/>
    <property type="match status" value="1"/>
</dbReference>
<protein>
    <submittedName>
        <fullName evidence="8">Alkanesulfonate monooxygenase</fullName>
        <ecNumber evidence="8">1.14.14.5</ecNumber>
    </submittedName>
</protein>
<evidence type="ECO:0000313" key="8">
    <source>
        <dbReference type="EMBL" id="MBB4023953.1"/>
    </source>
</evidence>
<evidence type="ECO:0000313" key="9">
    <source>
        <dbReference type="Proteomes" id="UP000585681"/>
    </source>
</evidence>
<evidence type="ECO:0000259" key="7">
    <source>
        <dbReference type="Pfam" id="PF00296"/>
    </source>
</evidence>
<evidence type="ECO:0000256" key="5">
    <source>
        <dbReference type="ARBA" id="ARBA00033748"/>
    </source>
</evidence>
<dbReference type="EC" id="1.14.14.5" evidence="8"/>
<dbReference type="PANTHER" id="PTHR30011:SF16">
    <property type="entry name" value="C2H2 FINGER DOMAIN TRANSCRIPTION FACTOR (EUROFUNG)-RELATED"/>
    <property type="match status" value="1"/>
</dbReference>
<dbReference type="AlphaFoldDB" id="A0A840CGL6"/>
<evidence type="ECO:0000256" key="1">
    <source>
        <dbReference type="ARBA" id="ARBA00022630"/>
    </source>
</evidence>
<feature type="binding site" evidence="6">
    <location>
        <position position="154"/>
    </location>
    <ligand>
        <name>FMN</name>
        <dbReference type="ChEBI" id="CHEBI:58210"/>
    </ligand>
</feature>
<accession>A0A840CGL6</accession>
<dbReference type="SUPFAM" id="SSF51679">
    <property type="entry name" value="Bacterial luciferase-like"/>
    <property type="match status" value="1"/>
</dbReference>
<evidence type="ECO:0000256" key="2">
    <source>
        <dbReference type="ARBA" id="ARBA00022643"/>
    </source>
</evidence>
<dbReference type="Proteomes" id="UP000585681">
    <property type="component" value="Unassembled WGS sequence"/>
</dbReference>
<proteinExistence type="inferred from homology"/>
<feature type="binding site" evidence="6">
    <location>
        <position position="56"/>
    </location>
    <ligand>
        <name>FMN</name>
        <dbReference type="ChEBI" id="CHEBI:58210"/>
    </ligand>
</feature>
<dbReference type="InterPro" id="IPR051260">
    <property type="entry name" value="Diverse_substr_monoxygenases"/>
</dbReference>